<feature type="transmembrane region" description="Helical" evidence="6">
    <location>
        <begin position="29"/>
        <end position="49"/>
    </location>
</feature>
<reference evidence="8" key="1">
    <citation type="submission" date="2021-10" db="EMBL/GenBank/DDBJ databases">
        <title>Anaerobic single-cell dispensing facilitates the cultivation of human gut bacteria.</title>
        <authorList>
            <person name="Afrizal A."/>
        </authorList>
    </citation>
    <scope>NUCLEOTIDE SEQUENCE</scope>
    <source>
        <strain evidence="8">CLA-AA-H274</strain>
    </source>
</reference>
<evidence type="ECO:0000313" key="8">
    <source>
        <dbReference type="EMBL" id="MCC2164575.1"/>
    </source>
</evidence>
<name>A0AAE3AQ23_9FIRM</name>
<evidence type="ECO:0000256" key="6">
    <source>
        <dbReference type="SAM" id="Phobius"/>
    </source>
</evidence>
<evidence type="ECO:0000256" key="1">
    <source>
        <dbReference type="ARBA" id="ARBA00004141"/>
    </source>
</evidence>
<evidence type="ECO:0000256" key="5">
    <source>
        <dbReference type="ARBA" id="ARBA00023136"/>
    </source>
</evidence>
<dbReference type="AlphaFoldDB" id="A0AAE3AQ23"/>
<feature type="transmembrane region" description="Helical" evidence="6">
    <location>
        <begin position="375"/>
        <end position="395"/>
    </location>
</feature>
<keyword evidence="2" id="KW-0813">Transport</keyword>
<dbReference type="GO" id="GO:0016020">
    <property type="term" value="C:membrane"/>
    <property type="evidence" value="ECO:0007669"/>
    <property type="project" value="UniProtKB-SubCell"/>
</dbReference>
<accession>A0AAE3AQ23</accession>
<feature type="transmembrane region" description="Helical" evidence="6">
    <location>
        <begin position="186"/>
        <end position="207"/>
    </location>
</feature>
<dbReference type="RefSeq" id="WP_177978099.1">
    <property type="nucleotide sequence ID" value="NZ_JAJEPU010000016.1"/>
</dbReference>
<feature type="transmembrane region" description="Helical" evidence="6">
    <location>
        <begin position="6"/>
        <end position="22"/>
    </location>
</feature>
<gene>
    <name evidence="8" type="ORF">LKD32_06730</name>
</gene>
<keyword evidence="9" id="KW-1185">Reference proteome</keyword>
<feature type="transmembrane region" description="Helical" evidence="6">
    <location>
        <begin position="95"/>
        <end position="116"/>
    </location>
</feature>
<keyword evidence="4 6" id="KW-1133">Transmembrane helix</keyword>
<dbReference type="EMBL" id="JAJEPU010000016">
    <property type="protein sequence ID" value="MCC2164575.1"/>
    <property type="molecule type" value="Genomic_DNA"/>
</dbReference>
<dbReference type="Proteomes" id="UP001198962">
    <property type="component" value="Unassembled WGS sequence"/>
</dbReference>
<dbReference type="InterPro" id="IPR014738">
    <property type="entry name" value="Citrate_transporter"/>
</dbReference>
<feature type="transmembrane region" description="Helical" evidence="6">
    <location>
        <begin position="401"/>
        <end position="418"/>
    </location>
</feature>
<evidence type="ECO:0000256" key="2">
    <source>
        <dbReference type="ARBA" id="ARBA00022448"/>
    </source>
</evidence>
<keyword evidence="5 6" id="KW-0472">Membrane</keyword>
<protein>
    <submittedName>
        <fullName evidence="8">Citrate:proton symporter</fullName>
    </submittedName>
</protein>
<organism evidence="8 9">
    <name type="scientific">Brotaphodocola catenula</name>
    <dbReference type="NCBI Taxonomy" id="2885361"/>
    <lineage>
        <taxon>Bacteria</taxon>
        <taxon>Bacillati</taxon>
        <taxon>Bacillota</taxon>
        <taxon>Clostridia</taxon>
        <taxon>Lachnospirales</taxon>
        <taxon>Lachnospiraceae</taxon>
        <taxon>Brotaphodocola</taxon>
    </lineage>
</organism>
<dbReference type="Pfam" id="PF03600">
    <property type="entry name" value="CitMHS"/>
    <property type="match status" value="1"/>
</dbReference>
<feature type="transmembrane region" description="Helical" evidence="6">
    <location>
        <begin position="147"/>
        <end position="166"/>
    </location>
</feature>
<proteinExistence type="predicted"/>
<dbReference type="NCBIfam" id="TIGR00784">
    <property type="entry name" value="citMHS"/>
    <property type="match status" value="1"/>
</dbReference>
<feature type="transmembrane region" description="Helical" evidence="6">
    <location>
        <begin position="69"/>
        <end position="88"/>
    </location>
</feature>
<evidence type="ECO:0000313" key="9">
    <source>
        <dbReference type="Proteomes" id="UP001198962"/>
    </source>
</evidence>
<feature type="transmembrane region" description="Helical" evidence="6">
    <location>
        <begin position="246"/>
        <end position="262"/>
    </location>
</feature>
<keyword evidence="3 6" id="KW-0812">Transmembrane</keyword>
<feature type="transmembrane region" description="Helical" evidence="6">
    <location>
        <begin position="339"/>
        <end position="363"/>
    </location>
</feature>
<evidence type="ECO:0000256" key="4">
    <source>
        <dbReference type="ARBA" id="ARBA00022989"/>
    </source>
</evidence>
<evidence type="ECO:0000256" key="3">
    <source>
        <dbReference type="ARBA" id="ARBA00022692"/>
    </source>
</evidence>
<dbReference type="InterPro" id="IPR004680">
    <property type="entry name" value="Cit_transptr-like_dom"/>
</dbReference>
<dbReference type="GO" id="GO:0015137">
    <property type="term" value="F:citrate transmembrane transporter activity"/>
    <property type="evidence" value="ECO:0007669"/>
    <property type="project" value="InterPro"/>
</dbReference>
<sequence length="452" mass="47830">MSEVVVGLLGFACIVAIVVTLFKSKTLPSIAFITFPMILALILVLGGYYSWENIGKLIKSGFSSTGPTAALFVFSVLYFGIMTDAGMFDVIIGKLMLLVKDNVIGVCVMTAIIALIGHLDGGGASTFCIVVPAMLPVYKKMHMRPVTLLRIAVISMGVLNLMPWAGPTMRAATVLGIEASSLWQTLLPIQACGIVLALVVAVINGVIEQKRGAGLNGRLAKEAGVHSAEEEAAASEENKDLARPKLFIFNIILTIAVIALLIKDIFPSYVPFMIGVAVAILVNYPGAKMQKKIINMHSGPALMMCSTLMGAAVLMGILVKDIEGVTSVITCMSNLISSILPAALGQHLPLVIGILSVPLALAFDTDSYFYGMLPVMIGIGEGFGVSAMPIAVAMVVCRNCATFISPMVPATLLGVGLADVDIKDHIKNSFLWVWGFSIVCMLIAIVLGIMPL</sequence>
<comment type="subcellular location">
    <subcellularLocation>
        <location evidence="1">Membrane</location>
        <topology evidence="1">Multi-pass membrane protein</topology>
    </subcellularLocation>
</comment>
<feature type="transmembrane region" description="Helical" evidence="6">
    <location>
        <begin position="268"/>
        <end position="287"/>
    </location>
</feature>
<comment type="caution">
    <text evidence="8">The sequence shown here is derived from an EMBL/GenBank/DDBJ whole genome shotgun (WGS) entry which is preliminary data.</text>
</comment>
<feature type="transmembrane region" description="Helical" evidence="6">
    <location>
        <begin position="299"/>
        <end position="319"/>
    </location>
</feature>
<feature type="transmembrane region" description="Helical" evidence="6">
    <location>
        <begin position="430"/>
        <end position="450"/>
    </location>
</feature>
<evidence type="ECO:0000259" key="7">
    <source>
        <dbReference type="Pfam" id="PF03600"/>
    </source>
</evidence>
<feature type="domain" description="Citrate transporter-like" evidence="7">
    <location>
        <begin position="37"/>
        <end position="396"/>
    </location>
</feature>